<keyword evidence="10 20" id="KW-0547">Nucleotide-binding</keyword>
<dbReference type="Proteomes" id="UP000515135">
    <property type="component" value="Unplaced"/>
</dbReference>
<evidence type="ECO:0000256" key="22">
    <source>
        <dbReference type="RuleBase" id="RU000304"/>
    </source>
</evidence>
<evidence type="ECO:0000256" key="5">
    <source>
        <dbReference type="ARBA" id="ARBA00013901"/>
    </source>
</evidence>
<dbReference type="InterPro" id="IPR008271">
    <property type="entry name" value="Ser/Thr_kinase_AS"/>
</dbReference>
<evidence type="ECO:0000256" key="4">
    <source>
        <dbReference type="ARBA" id="ARBA00012425"/>
    </source>
</evidence>
<dbReference type="KEGG" id="bbel:109471952"/>
<dbReference type="InterPro" id="IPR017441">
    <property type="entry name" value="Protein_kinase_ATP_BS"/>
</dbReference>
<keyword evidence="9" id="KW-0808">Transferase</keyword>
<evidence type="ECO:0000256" key="2">
    <source>
        <dbReference type="ARBA" id="ARBA00006485"/>
    </source>
</evidence>
<dbReference type="PROSITE" id="PS50011">
    <property type="entry name" value="PROTEIN_KINASE_DOM"/>
    <property type="match status" value="1"/>
</dbReference>
<dbReference type="GeneID" id="109471952"/>
<feature type="binding site" evidence="21">
    <location>
        <position position="39"/>
    </location>
    <ligand>
        <name>ATP</name>
        <dbReference type="ChEBI" id="CHEBI:30616"/>
    </ligand>
</feature>
<dbReference type="PANTHER" id="PTHR24056">
    <property type="entry name" value="CELL DIVISION PROTEIN KINASE"/>
    <property type="match status" value="1"/>
</dbReference>
<evidence type="ECO:0000313" key="24">
    <source>
        <dbReference type="Proteomes" id="UP000515135"/>
    </source>
</evidence>
<evidence type="ECO:0000313" key="25">
    <source>
        <dbReference type="RefSeq" id="XP_019627056.1"/>
    </source>
</evidence>
<keyword evidence="7" id="KW-0597">Phosphoprotein</keyword>
<dbReference type="GO" id="GO:0051301">
    <property type="term" value="P:cell division"/>
    <property type="evidence" value="ECO:0007669"/>
    <property type="project" value="UniProtKB-KW"/>
</dbReference>
<dbReference type="InterPro" id="IPR000719">
    <property type="entry name" value="Prot_kinase_dom"/>
</dbReference>
<keyword evidence="13" id="KW-0539">Nucleus</keyword>
<feature type="active site" description="Proton acceptor" evidence="19">
    <location>
        <position position="134"/>
    </location>
</feature>
<dbReference type="EC" id="2.7.11.23" evidence="3"/>
<dbReference type="EC" id="2.7.11.22" evidence="4"/>
<evidence type="ECO:0000256" key="19">
    <source>
        <dbReference type="PIRSR" id="PIRSR637770-1"/>
    </source>
</evidence>
<accession>A0A6P4ZBH5</accession>
<evidence type="ECO:0000256" key="10">
    <source>
        <dbReference type="ARBA" id="ARBA00022741"/>
    </source>
</evidence>
<organism evidence="24 25">
    <name type="scientific">Branchiostoma belcheri</name>
    <name type="common">Amphioxus</name>
    <dbReference type="NCBI Taxonomy" id="7741"/>
    <lineage>
        <taxon>Eukaryota</taxon>
        <taxon>Metazoa</taxon>
        <taxon>Chordata</taxon>
        <taxon>Cephalochordata</taxon>
        <taxon>Leptocardii</taxon>
        <taxon>Amphioxiformes</taxon>
        <taxon>Branchiostomatidae</taxon>
        <taxon>Branchiostoma</taxon>
    </lineage>
</organism>
<evidence type="ECO:0000256" key="3">
    <source>
        <dbReference type="ARBA" id="ARBA00012409"/>
    </source>
</evidence>
<evidence type="ECO:0000256" key="14">
    <source>
        <dbReference type="ARBA" id="ARBA00023306"/>
    </source>
</evidence>
<dbReference type="Pfam" id="PF00069">
    <property type="entry name" value="Pkinase"/>
    <property type="match status" value="1"/>
</dbReference>
<dbReference type="CDD" id="cd07841">
    <property type="entry name" value="STKc_CDK7"/>
    <property type="match status" value="1"/>
</dbReference>
<dbReference type="Gene3D" id="3.30.200.20">
    <property type="entry name" value="Phosphorylase Kinase, domain 1"/>
    <property type="match status" value="1"/>
</dbReference>
<dbReference type="PANTHER" id="PTHR24056:SF0">
    <property type="entry name" value="CYCLIN-DEPENDENT KINASE 7"/>
    <property type="match status" value="1"/>
</dbReference>
<comment type="subcellular location">
    <subcellularLocation>
        <location evidence="1">Nucleus</location>
    </subcellularLocation>
</comment>
<dbReference type="SUPFAM" id="SSF56112">
    <property type="entry name" value="Protein kinase-like (PK-like)"/>
    <property type="match status" value="1"/>
</dbReference>
<comment type="catalytic activity">
    <reaction evidence="16">
        <text>L-threonyl-[protein] + ATP = O-phospho-L-threonyl-[protein] + ADP + H(+)</text>
        <dbReference type="Rhea" id="RHEA:46608"/>
        <dbReference type="Rhea" id="RHEA-COMP:11060"/>
        <dbReference type="Rhea" id="RHEA-COMP:11605"/>
        <dbReference type="ChEBI" id="CHEBI:15378"/>
        <dbReference type="ChEBI" id="CHEBI:30013"/>
        <dbReference type="ChEBI" id="CHEBI:30616"/>
        <dbReference type="ChEBI" id="CHEBI:61977"/>
        <dbReference type="ChEBI" id="CHEBI:456216"/>
        <dbReference type="EC" id="2.7.11.22"/>
    </reaction>
</comment>
<evidence type="ECO:0000256" key="7">
    <source>
        <dbReference type="ARBA" id="ARBA00022553"/>
    </source>
</evidence>
<dbReference type="OrthoDB" id="1732493at2759"/>
<evidence type="ECO:0000256" key="17">
    <source>
        <dbReference type="ARBA" id="ARBA00048367"/>
    </source>
</evidence>
<keyword evidence="14" id="KW-0131">Cell cycle</keyword>
<gene>
    <name evidence="25" type="primary">LOC109471952</name>
</gene>
<dbReference type="PROSITE" id="PS00108">
    <property type="entry name" value="PROTEIN_KINASE_ST"/>
    <property type="match status" value="1"/>
</dbReference>
<keyword evidence="6 22" id="KW-0723">Serine/threonine-protein kinase</keyword>
<dbReference type="GO" id="GO:0005524">
    <property type="term" value="F:ATP binding"/>
    <property type="evidence" value="ECO:0007669"/>
    <property type="project" value="UniProtKB-UniRule"/>
</dbReference>
<keyword evidence="11" id="KW-0418">Kinase</keyword>
<dbReference type="PROSITE" id="PS00107">
    <property type="entry name" value="PROTEIN_KINASE_ATP"/>
    <property type="match status" value="1"/>
</dbReference>
<evidence type="ECO:0000256" key="20">
    <source>
        <dbReference type="PIRSR" id="PIRSR637770-2"/>
    </source>
</evidence>
<dbReference type="GO" id="GO:0008353">
    <property type="term" value="F:RNA polymerase II CTD heptapeptide repeat kinase activity"/>
    <property type="evidence" value="ECO:0007669"/>
    <property type="project" value="UniProtKB-EC"/>
</dbReference>
<comment type="similarity">
    <text evidence="2">Belongs to the protein kinase superfamily. CMGC Ser/Thr protein kinase family. CDC2/CDKX subfamily.</text>
</comment>
<protein>
    <recommendedName>
        <fullName evidence="5">Cyclin-dependent kinase 7</fullName>
        <ecNumber evidence="4">2.7.11.22</ecNumber>
        <ecNumber evidence="3">2.7.11.23</ecNumber>
    </recommendedName>
    <alternativeName>
        <fullName evidence="15">Cell division protein kinase 7</fullName>
    </alternativeName>
</protein>
<evidence type="ECO:0000256" key="9">
    <source>
        <dbReference type="ARBA" id="ARBA00022679"/>
    </source>
</evidence>
<evidence type="ECO:0000256" key="18">
    <source>
        <dbReference type="ARBA" id="ARBA00049280"/>
    </source>
</evidence>
<evidence type="ECO:0000256" key="8">
    <source>
        <dbReference type="ARBA" id="ARBA00022618"/>
    </source>
</evidence>
<feature type="binding site" evidence="20">
    <location>
        <position position="38"/>
    </location>
    <ligand>
        <name>ATP</name>
        <dbReference type="ChEBI" id="CHEBI:30616"/>
    </ligand>
</feature>
<feature type="binding site" evidence="20">
    <location>
        <begin position="15"/>
        <end position="23"/>
    </location>
    <ligand>
        <name>ATP</name>
        <dbReference type="ChEBI" id="CHEBI:30616"/>
    </ligand>
</feature>
<dbReference type="SMART" id="SM00220">
    <property type="entry name" value="S_TKc"/>
    <property type="match status" value="1"/>
</dbReference>
<dbReference type="GO" id="GO:0004693">
    <property type="term" value="F:cyclin-dependent protein serine/threonine kinase activity"/>
    <property type="evidence" value="ECO:0007669"/>
    <property type="project" value="UniProtKB-EC"/>
</dbReference>
<evidence type="ECO:0000256" key="13">
    <source>
        <dbReference type="ARBA" id="ARBA00023242"/>
    </source>
</evidence>
<comment type="catalytic activity">
    <reaction evidence="18">
        <text>[DNA-directed RNA polymerase] + ATP = phospho-[DNA-directed RNA polymerase] + ADP + H(+)</text>
        <dbReference type="Rhea" id="RHEA:10216"/>
        <dbReference type="Rhea" id="RHEA-COMP:11321"/>
        <dbReference type="Rhea" id="RHEA-COMP:11322"/>
        <dbReference type="ChEBI" id="CHEBI:15378"/>
        <dbReference type="ChEBI" id="CHEBI:30616"/>
        <dbReference type="ChEBI" id="CHEBI:43176"/>
        <dbReference type="ChEBI" id="CHEBI:68546"/>
        <dbReference type="ChEBI" id="CHEBI:456216"/>
        <dbReference type="EC" id="2.7.11.23"/>
    </reaction>
</comment>
<comment type="catalytic activity">
    <reaction evidence="17">
        <text>L-seryl-[protein] + ATP = O-phospho-L-seryl-[protein] + ADP + H(+)</text>
        <dbReference type="Rhea" id="RHEA:17989"/>
        <dbReference type="Rhea" id="RHEA-COMP:9863"/>
        <dbReference type="Rhea" id="RHEA-COMP:11604"/>
        <dbReference type="ChEBI" id="CHEBI:15378"/>
        <dbReference type="ChEBI" id="CHEBI:29999"/>
        <dbReference type="ChEBI" id="CHEBI:30616"/>
        <dbReference type="ChEBI" id="CHEBI:83421"/>
        <dbReference type="ChEBI" id="CHEBI:456216"/>
        <dbReference type="EC" id="2.7.11.22"/>
    </reaction>
</comment>
<proteinExistence type="inferred from homology"/>
<reference evidence="25" key="1">
    <citation type="submission" date="2025-08" db="UniProtKB">
        <authorList>
            <consortium name="RefSeq"/>
        </authorList>
    </citation>
    <scope>IDENTIFICATION</scope>
    <source>
        <tissue evidence="25">Gonad</tissue>
    </source>
</reference>
<feature type="domain" description="Protein kinase" evidence="23">
    <location>
        <begin position="9"/>
        <end position="292"/>
    </location>
</feature>
<dbReference type="FunFam" id="3.30.200.20:FF:000190">
    <property type="entry name" value="Putative cyclin-dependent kinase 7"/>
    <property type="match status" value="1"/>
</dbReference>
<dbReference type="RefSeq" id="XP_019627056.1">
    <property type="nucleotide sequence ID" value="XM_019771497.1"/>
</dbReference>
<name>A0A6P4ZBH5_BRABE</name>
<sequence>MAADRSRRYQKIDFLGEGQFATVYKAKDTKTGQIVAVKKIKLGQRAEAKDGINRTALREIKLLQELSHQNIIGLYDVFGHKSNISLVFDFMDTDMEVVIKDTSIVMTAPHIKAYAIMTLEGLEYLHNNWILHRDLKPNNLLVNSQGILKITDFGLAKTFGSPNRVYTHQVVTRWYRAPELLYGARIYGTGVDMWAVGCILAELLLRVPFLPGDSDIDQLSKIFRALGTPSEDTWPGMKALPDYIEFKQFPGTPLKDIFTAAADDLISLLGKLLCLNPSQRYNCSQALQMPYFSNKPGPTPNPQLPLPSGTSAEILKEDHKVKVGVKRKLPADSDPNLKKKLVF</sequence>
<dbReference type="InterPro" id="IPR050108">
    <property type="entry name" value="CDK"/>
</dbReference>
<dbReference type="FunFam" id="1.10.510.10:FF:000097">
    <property type="entry name" value="Putative cyclin-dependent kinase 7"/>
    <property type="match status" value="1"/>
</dbReference>
<evidence type="ECO:0000256" key="12">
    <source>
        <dbReference type="ARBA" id="ARBA00022840"/>
    </source>
</evidence>
<dbReference type="Gene3D" id="1.10.510.10">
    <property type="entry name" value="Transferase(Phosphotransferase) domain 1"/>
    <property type="match status" value="1"/>
</dbReference>
<dbReference type="InterPro" id="IPR011009">
    <property type="entry name" value="Kinase-like_dom_sf"/>
</dbReference>
<evidence type="ECO:0000256" key="11">
    <source>
        <dbReference type="ARBA" id="ARBA00022777"/>
    </source>
</evidence>
<keyword evidence="12 20" id="KW-0067">ATP-binding</keyword>
<evidence type="ECO:0000256" key="6">
    <source>
        <dbReference type="ARBA" id="ARBA00022527"/>
    </source>
</evidence>
<dbReference type="GO" id="GO:0045944">
    <property type="term" value="P:positive regulation of transcription by RNA polymerase II"/>
    <property type="evidence" value="ECO:0007669"/>
    <property type="project" value="TreeGrafter"/>
</dbReference>
<dbReference type="GO" id="GO:0005737">
    <property type="term" value="C:cytoplasm"/>
    <property type="evidence" value="ECO:0007669"/>
    <property type="project" value="TreeGrafter"/>
</dbReference>
<dbReference type="GO" id="GO:0070985">
    <property type="term" value="C:transcription factor TFIIK complex"/>
    <property type="evidence" value="ECO:0007669"/>
    <property type="project" value="InterPro"/>
</dbReference>
<evidence type="ECO:0000256" key="1">
    <source>
        <dbReference type="ARBA" id="ARBA00004123"/>
    </source>
</evidence>
<keyword evidence="8" id="KW-0132">Cell division</keyword>
<dbReference type="AlphaFoldDB" id="A0A6P4ZBH5"/>
<keyword evidence="24" id="KW-1185">Reference proteome</keyword>
<evidence type="ECO:0000259" key="23">
    <source>
        <dbReference type="PROSITE" id="PS50011"/>
    </source>
</evidence>
<evidence type="ECO:0000256" key="15">
    <source>
        <dbReference type="ARBA" id="ARBA00029738"/>
    </source>
</evidence>
<evidence type="ECO:0000256" key="21">
    <source>
        <dbReference type="PROSITE-ProRule" id="PRU10141"/>
    </source>
</evidence>
<dbReference type="InterPro" id="IPR037770">
    <property type="entry name" value="CDK7"/>
</dbReference>
<evidence type="ECO:0000256" key="16">
    <source>
        <dbReference type="ARBA" id="ARBA00047811"/>
    </source>
</evidence>